<proteinExistence type="inferred from homology"/>
<keyword evidence="2 8" id="KW-0507">mRNA processing</keyword>
<dbReference type="AlphaFoldDB" id="A0A8H7S8F7"/>
<organism evidence="11 12">
    <name type="scientific">Circinella minor</name>
    <dbReference type="NCBI Taxonomy" id="1195481"/>
    <lineage>
        <taxon>Eukaryota</taxon>
        <taxon>Fungi</taxon>
        <taxon>Fungi incertae sedis</taxon>
        <taxon>Mucoromycota</taxon>
        <taxon>Mucoromycotina</taxon>
        <taxon>Mucoromycetes</taxon>
        <taxon>Mucorales</taxon>
        <taxon>Lichtheimiaceae</taxon>
        <taxon>Circinella</taxon>
    </lineage>
</organism>
<comment type="subcellular location">
    <subcellularLocation>
        <location evidence="1 8">Nucleus</location>
    </subcellularLocation>
</comment>
<dbReference type="GO" id="GO:0006397">
    <property type="term" value="P:mRNA processing"/>
    <property type="evidence" value="ECO:0007669"/>
    <property type="project" value="UniProtKB-KW"/>
</dbReference>
<evidence type="ECO:0000256" key="7">
    <source>
        <dbReference type="PROSITE-ProRule" id="PRU00176"/>
    </source>
</evidence>
<dbReference type="Gene3D" id="3.30.70.330">
    <property type="match status" value="3"/>
</dbReference>
<dbReference type="PANTHER" id="PTHR23139">
    <property type="entry name" value="RNA-BINDING PROTEIN"/>
    <property type="match status" value="1"/>
</dbReference>
<feature type="compositionally biased region" description="Basic and acidic residues" evidence="9">
    <location>
        <begin position="68"/>
        <end position="91"/>
    </location>
</feature>
<evidence type="ECO:0000259" key="10">
    <source>
        <dbReference type="PROSITE" id="PS50102"/>
    </source>
</evidence>
<dbReference type="GO" id="GO:0005634">
    <property type="term" value="C:nucleus"/>
    <property type="evidence" value="ECO:0007669"/>
    <property type="project" value="UniProtKB-SubCell"/>
</dbReference>
<evidence type="ECO:0000256" key="2">
    <source>
        <dbReference type="ARBA" id="ARBA00022664"/>
    </source>
</evidence>
<evidence type="ECO:0000256" key="3">
    <source>
        <dbReference type="ARBA" id="ARBA00022737"/>
    </source>
</evidence>
<keyword evidence="4 7" id="KW-0694">RNA-binding</keyword>
<dbReference type="CDD" id="cd12231">
    <property type="entry name" value="RRM2_U2AF65"/>
    <property type="match status" value="1"/>
</dbReference>
<comment type="similarity">
    <text evidence="8">Belongs to the splicing factor SR family.</text>
</comment>
<dbReference type="CDD" id="cd12232">
    <property type="entry name" value="RRM3_U2AF65"/>
    <property type="match status" value="1"/>
</dbReference>
<dbReference type="EMBL" id="JAEPRB010000026">
    <property type="protein sequence ID" value="KAG2225584.1"/>
    <property type="molecule type" value="Genomic_DNA"/>
</dbReference>
<dbReference type="FunFam" id="3.30.70.330:FF:000676">
    <property type="entry name" value="U2 snRNP auxiliary factor large subunit"/>
    <property type="match status" value="1"/>
</dbReference>
<dbReference type="InterPro" id="IPR006529">
    <property type="entry name" value="U2AF_lg"/>
</dbReference>
<evidence type="ECO:0000256" key="9">
    <source>
        <dbReference type="SAM" id="MobiDB-lite"/>
    </source>
</evidence>
<protein>
    <recommendedName>
        <fullName evidence="8">Splicing factor U2AF subunit</fullName>
    </recommendedName>
    <alternativeName>
        <fullName evidence="8">U2 snRNP auxiliary factor large subunit</fullName>
    </alternativeName>
</protein>
<evidence type="ECO:0000256" key="8">
    <source>
        <dbReference type="RuleBase" id="RU364135"/>
    </source>
</evidence>
<evidence type="ECO:0000256" key="6">
    <source>
        <dbReference type="ARBA" id="ARBA00023242"/>
    </source>
</evidence>
<evidence type="ECO:0000313" key="12">
    <source>
        <dbReference type="Proteomes" id="UP000646827"/>
    </source>
</evidence>
<name>A0A8H7S8F7_9FUNG</name>
<feature type="compositionally biased region" description="Polar residues" evidence="9">
    <location>
        <begin position="16"/>
        <end position="28"/>
    </location>
</feature>
<keyword evidence="5 8" id="KW-0508">mRNA splicing</keyword>
<feature type="compositionally biased region" description="Basic and acidic residues" evidence="9">
    <location>
        <begin position="33"/>
        <end position="48"/>
    </location>
</feature>
<feature type="compositionally biased region" description="Basic residues" evidence="9">
    <location>
        <begin position="151"/>
        <end position="161"/>
    </location>
</feature>
<dbReference type="OrthoDB" id="10266058at2759"/>
<dbReference type="FunFam" id="3.30.70.330:FF:000097">
    <property type="entry name" value="U2 snRNP auxiliary factor large subunit"/>
    <property type="match status" value="1"/>
</dbReference>
<evidence type="ECO:0000256" key="5">
    <source>
        <dbReference type="ARBA" id="ARBA00023187"/>
    </source>
</evidence>
<dbReference type="GO" id="GO:0003723">
    <property type="term" value="F:RNA binding"/>
    <property type="evidence" value="ECO:0007669"/>
    <property type="project" value="UniProtKB-UniRule"/>
</dbReference>
<feature type="domain" description="RRM" evidence="10">
    <location>
        <begin position="496"/>
        <end position="586"/>
    </location>
</feature>
<dbReference type="PROSITE" id="PS50102">
    <property type="entry name" value="RRM"/>
    <property type="match status" value="3"/>
</dbReference>
<feature type="region of interest" description="Disordered" evidence="9">
    <location>
        <begin position="328"/>
        <end position="371"/>
    </location>
</feature>
<dbReference type="Proteomes" id="UP000646827">
    <property type="component" value="Unassembled WGS sequence"/>
</dbReference>
<comment type="caution">
    <text evidence="11">The sequence shown here is derived from an EMBL/GenBank/DDBJ whole genome shotgun (WGS) entry which is preliminary data.</text>
</comment>
<dbReference type="CDD" id="cd12230">
    <property type="entry name" value="RRM1_U2AF65"/>
    <property type="match status" value="1"/>
</dbReference>
<feature type="domain" description="RRM" evidence="10">
    <location>
        <begin position="253"/>
        <end position="333"/>
    </location>
</feature>
<dbReference type="NCBIfam" id="TIGR01642">
    <property type="entry name" value="U2AF_lg"/>
    <property type="match status" value="1"/>
</dbReference>
<reference evidence="11 12" key="1">
    <citation type="submission" date="2020-12" db="EMBL/GenBank/DDBJ databases">
        <title>Metabolic potential, ecology and presence of endohyphal bacteria is reflected in genomic diversity of Mucoromycotina.</title>
        <authorList>
            <person name="Muszewska A."/>
            <person name="Okrasinska A."/>
            <person name="Steczkiewicz K."/>
            <person name="Drgas O."/>
            <person name="Orlowska M."/>
            <person name="Perlinska-Lenart U."/>
            <person name="Aleksandrzak-Piekarczyk T."/>
            <person name="Szatraj K."/>
            <person name="Zielenkiewicz U."/>
            <person name="Pilsyk S."/>
            <person name="Malc E."/>
            <person name="Mieczkowski P."/>
            <person name="Kruszewska J.S."/>
            <person name="Biernat P."/>
            <person name="Pawlowska J."/>
        </authorList>
    </citation>
    <scope>NUCLEOTIDE SEQUENCE [LARGE SCALE GENOMIC DNA]</scope>
    <source>
        <strain evidence="11 12">CBS 142.35</strain>
    </source>
</reference>
<feature type="compositionally biased region" description="Polar residues" evidence="9">
    <location>
        <begin position="360"/>
        <end position="369"/>
    </location>
</feature>
<evidence type="ECO:0000313" key="11">
    <source>
        <dbReference type="EMBL" id="KAG2225584.1"/>
    </source>
</evidence>
<evidence type="ECO:0000256" key="4">
    <source>
        <dbReference type="ARBA" id="ARBA00022884"/>
    </source>
</evidence>
<dbReference type="InterPro" id="IPR012677">
    <property type="entry name" value="Nucleotide-bd_a/b_plait_sf"/>
</dbReference>
<gene>
    <name evidence="11" type="ORF">INT45_013695</name>
</gene>
<dbReference type="SMART" id="SM00360">
    <property type="entry name" value="RRM"/>
    <property type="match status" value="3"/>
</dbReference>
<dbReference type="Pfam" id="PF00076">
    <property type="entry name" value="RRM_1"/>
    <property type="match status" value="2"/>
</dbReference>
<sequence length="594" mass="67165">MQSAADLASNFLNSVGQELQGSSETQSYGLDAPDMHDGNGNYHRDDRYQNNSSRAGGSGTGEEPSGYYKDEGFSFREEADYQRNNDSYHRSDSRRRHGSRDRFRERSRERDNRRRRDRSRERRDRSRERHHRSRGREDRDYRRARNFSPPRRSRRSRSSSTRRRDEVVVPIHKRERKLNNWDMAPPGMEGMSAEQVKQTGLFPLPGQVVGTRTPQSFAPPSEHAMMSDGSRVRVTQGAAGPVALNATLARQARRLYVGQIPFEIDEQGMADFFNSTMQNLATEEGDPVVSVQINHDKNYAFVEFQTPEQATAAMGYDGITFQTQTLKIRRPKDYHPPGGPDYNNNTQPQPHHQHHHHNADSSMGQTTAVPDTPNKIFIGGLPVYLNEEQVVELLKSFGELRAFNLVKDPTTNQSKGFAFCEYADPNVTDLACQGLNNMELGEKRLVVQRASVGAKQGDMHTSGGNNNNNNNNTGGTSGNMSLPFVPSTVTDEEATRVLQLMNMVTPDELEDDEEYQDIWEDIAEECSKFGKMLDMKIPRPQNGQNVPGLGKIFVRYETKEEALVGLRALAGRKFADRTVVTSFVDEDDYLNDAF</sequence>
<feature type="compositionally biased region" description="Basic and acidic residues" evidence="9">
    <location>
        <begin position="100"/>
        <end position="127"/>
    </location>
</feature>
<feature type="domain" description="RRM" evidence="10">
    <location>
        <begin position="374"/>
        <end position="452"/>
    </location>
</feature>
<feature type="compositionally biased region" description="Low complexity" evidence="9">
    <location>
        <begin position="461"/>
        <end position="474"/>
    </location>
</feature>
<accession>A0A8H7S8F7</accession>
<comment type="function">
    <text evidence="8">Necessary for the splicing of pre-mRNA.</text>
</comment>
<dbReference type="GO" id="GO:0008380">
    <property type="term" value="P:RNA splicing"/>
    <property type="evidence" value="ECO:0007669"/>
    <property type="project" value="UniProtKB-KW"/>
</dbReference>
<dbReference type="SUPFAM" id="SSF54928">
    <property type="entry name" value="RNA-binding domain, RBD"/>
    <property type="match status" value="2"/>
</dbReference>
<keyword evidence="3" id="KW-0677">Repeat</keyword>
<evidence type="ECO:0000256" key="1">
    <source>
        <dbReference type="ARBA" id="ARBA00004123"/>
    </source>
</evidence>
<keyword evidence="6 8" id="KW-0539">Nucleus</keyword>
<feature type="region of interest" description="Disordered" evidence="9">
    <location>
        <begin position="453"/>
        <end position="480"/>
    </location>
</feature>
<dbReference type="InterPro" id="IPR035979">
    <property type="entry name" value="RBD_domain_sf"/>
</dbReference>
<keyword evidence="12" id="KW-1185">Reference proteome</keyword>
<dbReference type="InterPro" id="IPR000504">
    <property type="entry name" value="RRM_dom"/>
</dbReference>
<feature type="region of interest" description="Disordered" evidence="9">
    <location>
        <begin position="16"/>
        <end position="167"/>
    </location>
</feature>